<reference evidence="2 3" key="1">
    <citation type="submission" date="2018-05" db="EMBL/GenBank/DDBJ databases">
        <title>Draft genome sequence of Scytalidium lignicola DSM 105466, a ubiquitous saprotrophic fungus.</title>
        <authorList>
            <person name="Buettner E."/>
            <person name="Gebauer A.M."/>
            <person name="Hofrichter M."/>
            <person name="Liers C."/>
            <person name="Kellner H."/>
        </authorList>
    </citation>
    <scope>NUCLEOTIDE SEQUENCE [LARGE SCALE GENOMIC DNA]</scope>
    <source>
        <strain evidence="2 3">DSM 105466</strain>
    </source>
</reference>
<sequence length="194" mass="22071">MDSIFCCSSIKPYRPRQLDYGSRFEAFMKWSLAQNGSPTNSTPPEKLNSYVVQIVRQTNFGPLESKRYFVEIKEENEVTSFRAVREEDLLEANYEKLNSVIQNPGYAAVKEEQNNSELINFDYKTKNGPKDDGPEKEGGITMAIVSNTRATLPTEKRLDGEERKNSDGESDGRYSPKDFTACDKECGYCGYCDY</sequence>
<keyword evidence="3" id="KW-1185">Reference proteome</keyword>
<feature type="region of interest" description="Disordered" evidence="1">
    <location>
        <begin position="150"/>
        <end position="180"/>
    </location>
</feature>
<feature type="non-terminal residue" evidence="2">
    <location>
        <position position="1"/>
    </location>
</feature>
<feature type="non-terminal residue" evidence="2">
    <location>
        <position position="194"/>
    </location>
</feature>
<evidence type="ECO:0000313" key="2">
    <source>
        <dbReference type="EMBL" id="RFU29560.1"/>
    </source>
</evidence>
<organism evidence="2 3">
    <name type="scientific">Scytalidium lignicola</name>
    <name type="common">Hyphomycete</name>
    <dbReference type="NCBI Taxonomy" id="5539"/>
    <lineage>
        <taxon>Eukaryota</taxon>
        <taxon>Fungi</taxon>
        <taxon>Dikarya</taxon>
        <taxon>Ascomycota</taxon>
        <taxon>Pezizomycotina</taxon>
        <taxon>Leotiomycetes</taxon>
        <taxon>Leotiomycetes incertae sedis</taxon>
        <taxon>Scytalidium</taxon>
    </lineage>
</organism>
<gene>
    <name evidence="2" type="ORF">B7463_g6779</name>
</gene>
<dbReference type="OrthoDB" id="10264507at2759"/>
<proteinExistence type="predicted"/>
<dbReference type="Proteomes" id="UP000258309">
    <property type="component" value="Unassembled WGS sequence"/>
</dbReference>
<comment type="caution">
    <text evidence="2">The sequence shown here is derived from an EMBL/GenBank/DDBJ whole genome shotgun (WGS) entry which is preliminary data.</text>
</comment>
<accession>A0A3E2H858</accession>
<dbReference type="STRING" id="5539.A0A3E2H858"/>
<dbReference type="AlphaFoldDB" id="A0A3E2H858"/>
<feature type="compositionally biased region" description="Basic and acidic residues" evidence="1">
    <location>
        <begin position="154"/>
        <end position="180"/>
    </location>
</feature>
<evidence type="ECO:0000313" key="3">
    <source>
        <dbReference type="Proteomes" id="UP000258309"/>
    </source>
</evidence>
<dbReference type="EMBL" id="NCSJ02000124">
    <property type="protein sequence ID" value="RFU29560.1"/>
    <property type="molecule type" value="Genomic_DNA"/>
</dbReference>
<protein>
    <submittedName>
        <fullName evidence="2">Uncharacterized protein</fullName>
    </submittedName>
</protein>
<name>A0A3E2H858_SCYLI</name>
<evidence type="ECO:0000256" key="1">
    <source>
        <dbReference type="SAM" id="MobiDB-lite"/>
    </source>
</evidence>